<dbReference type="AlphaFoldDB" id="A0A4Z1KVN0"/>
<organism evidence="2 3">
    <name type="scientific">Botrytis porri</name>
    <dbReference type="NCBI Taxonomy" id="87229"/>
    <lineage>
        <taxon>Eukaryota</taxon>
        <taxon>Fungi</taxon>
        <taxon>Dikarya</taxon>
        <taxon>Ascomycota</taxon>
        <taxon>Pezizomycotina</taxon>
        <taxon>Leotiomycetes</taxon>
        <taxon>Helotiales</taxon>
        <taxon>Sclerotiniaceae</taxon>
        <taxon>Botrytis</taxon>
    </lineage>
</organism>
<evidence type="ECO:0000313" key="2">
    <source>
        <dbReference type="EMBL" id="TGO88604.1"/>
    </source>
</evidence>
<comment type="caution">
    <text evidence="2">The sequence shown here is derived from an EMBL/GenBank/DDBJ whole genome shotgun (WGS) entry which is preliminary data.</text>
</comment>
<dbReference type="EMBL" id="PQXO01000152">
    <property type="protein sequence ID" value="TGO88604.1"/>
    <property type="molecule type" value="Genomic_DNA"/>
</dbReference>
<keyword evidence="3" id="KW-1185">Reference proteome</keyword>
<evidence type="ECO:0000313" key="3">
    <source>
        <dbReference type="Proteomes" id="UP000297280"/>
    </source>
</evidence>
<sequence>MLSVSHFLELDVARSSATSKHYAFGTGSEKIQIAKSSQDQQKKGTEFNEKKPNNVSEGK</sequence>
<feature type="region of interest" description="Disordered" evidence="1">
    <location>
        <begin position="27"/>
        <end position="59"/>
    </location>
</feature>
<proteinExistence type="predicted"/>
<evidence type="ECO:0000256" key="1">
    <source>
        <dbReference type="SAM" id="MobiDB-lite"/>
    </source>
</evidence>
<protein>
    <submittedName>
        <fullName evidence="2">Uncharacterized protein</fullName>
    </submittedName>
</protein>
<gene>
    <name evidence="2" type="ORF">BPOR_0152g00100</name>
</gene>
<dbReference type="Proteomes" id="UP000297280">
    <property type="component" value="Unassembled WGS sequence"/>
</dbReference>
<name>A0A4Z1KVN0_9HELO</name>
<reference evidence="2 3" key="1">
    <citation type="submission" date="2017-12" db="EMBL/GenBank/DDBJ databases">
        <title>Comparative genomics of Botrytis spp.</title>
        <authorList>
            <person name="Valero-Jimenez C.A."/>
            <person name="Tapia P."/>
            <person name="Veloso J."/>
            <person name="Silva-Moreno E."/>
            <person name="Staats M."/>
            <person name="Valdes J.H."/>
            <person name="Van Kan J.A.L."/>
        </authorList>
    </citation>
    <scope>NUCLEOTIDE SEQUENCE [LARGE SCALE GENOMIC DNA]</scope>
    <source>
        <strain evidence="2 3">MUCL3349</strain>
    </source>
</reference>
<accession>A0A4Z1KVN0</accession>
<feature type="compositionally biased region" description="Basic and acidic residues" evidence="1">
    <location>
        <begin position="40"/>
        <end position="59"/>
    </location>
</feature>